<evidence type="ECO:0008006" key="4">
    <source>
        <dbReference type="Google" id="ProtNLM"/>
    </source>
</evidence>
<reference evidence="2 3" key="1">
    <citation type="journal article" date="2015" name="Nature">
        <title>rRNA introns, odd ribosomes, and small enigmatic genomes across a large radiation of phyla.</title>
        <authorList>
            <person name="Brown C.T."/>
            <person name="Hug L.A."/>
            <person name="Thomas B.C."/>
            <person name="Sharon I."/>
            <person name="Castelle C.J."/>
            <person name="Singh A."/>
            <person name="Wilkins M.J."/>
            <person name="Williams K.H."/>
            <person name="Banfield J.F."/>
        </authorList>
    </citation>
    <scope>NUCLEOTIDE SEQUENCE [LARGE SCALE GENOMIC DNA]</scope>
</reference>
<feature type="transmembrane region" description="Helical" evidence="1">
    <location>
        <begin position="7"/>
        <end position="24"/>
    </location>
</feature>
<feature type="transmembrane region" description="Helical" evidence="1">
    <location>
        <begin position="217"/>
        <end position="238"/>
    </location>
</feature>
<keyword evidence="1" id="KW-0812">Transmembrane</keyword>
<feature type="non-terminal residue" evidence="2">
    <location>
        <position position="546"/>
    </location>
</feature>
<sequence length="546" mass="63353">MKKYTPFWVILLTTVIYYLPLILWPDFLLARQNDLLQQFIPTWIYVKNSLFTYHTLPLYNHQIFAGTPLLPDPQFSLFYPLNWVHIIFPIPFSFFLYFFIHSLIAGTGIYLLLSVFKLSYRTRIIGTIIYLYSPYFAAILEAGHPNLFAALSFVPFTYYFTFLIHKNPSPKHISFFALSLAATFFTHTVIFIYLAISSLIIHLFIGFTPTPKKVIKNYFATFISFLITFGLISITLFPQLSWVGSSTRSILLEKPDVYPYWHSIKEFMFALSNPMILAKQLSTETWIPIGIGPIILSFLFFLKQPLRQKLIIALILIPSFLILMNNLSPLHSFLINQNWYKLGRVSTRLFFIPALTVTILSSLAIQRFKLVSSFITPIIILELLFVSWFKLTNPITPPKVYAPKQIVDFLAKERSNEIFRVYCTSRCLSPISTAKTHLETIDGYNTLIQTNFYQHAWQLTGAYWNHYTLAIPPIGTYQYEKPLPDPLSLGEYNVKYLLSTYPLNNSSLKLILEAQSYYLYQNLAFQPRSNTQILLYSPNKIVLKTE</sequence>
<feature type="transmembrane region" description="Helical" evidence="1">
    <location>
        <begin position="86"/>
        <end position="112"/>
    </location>
</feature>
<keyword evidence="1" id="KW-0472">Membrane</keyword>
<dbReference type="EMBL" id="LCCA01000042">
    <property type="protein sequence ID" value="KKS20810.1"/>
    <property type="molecule type" value="Genomic_DNA"/>
</dbReference>
<protein>
    <recommendedName>
        <fullName evidence="4">Membrane protein 6-pyruvoyl-tetrahydropterin synthase-related domain-containing protein</fullName>
    </recommendedName>
</protein>
<dbReference type="Proteomes" id="UP000034920">
    <property type="component" value="Unassembled WGS sequence"/>
</dbReference>
<evidence type="ECO:0000313" key="3">
    <source>
        <dbReference type="Proteomes" id="UP000034920"/>
    </source>
</evidence>
<keyword evidence="1" id="KW-1133">Transmembrane helix</keyword>
<proteinExistence type="predicted"/>
<dbReference type="AlphaFoldDB" id="A0A0G0X791"/>
<organism evidence="2 3">
    <name type="scientific">candidate division WWE3 bacterium GW2011_GWA1_41_8</name>
    <dbReference type="NCBI Taxonomy" id="1619103"/>
    <lineage>
        <taxon>Bacteria</taxon>
        <taxon>Katanobacteria</taxon>
    </lineage>
</organism>
<feature type="transmembrane region" description="Helical" evidence="1">
    <location>
        <begin position="348"/>
        <end position="365"/>
    </location>
</feature>
<evidence type="ECO:0000313" key="2">
    <source>
        <dbReference type="EMBL" id="KKS20810.1"/>
    </source>
</evidence>
<feature type="transmembrane region" description="Helical" evidence="1">
    <location>
        <begin position="285"/>
        <end position="302"/>
    </location>
</feature>
<feature type="transmembrane region" description="Helical" evidence="1">
    <location>
        <begin position="308"/>
        <end position="327"/>
    </location>
</feature>
<name>A0A0G0X791_UNCKA</name>
<feature type="transmembrane region" description="Helical" evidence="1">
    <location>
        <begin position="176"/>
        <end position="205"/>
    </location>
</feature>
<accession>A0A0G0X791</accession>
<gene>
    <name evidence="2" type="ORF">UU80_C0042G0001</name>
</gene>
<dbReference type="STRING" id="1619103.UU80_C0042G0001"/>
<feature type="transmembrane region" description="Helical" evidence="1">
    <location>
        <begin position="371"/>
        <end position="389"/>
    </location>
</feature>
<comment type="caution">
    <text evidence="2">The sequence shown here is derived from an EMBL/GenBank/DDBJ whole genome shotgun (WGS) entry which is preliminary data.</text>
</comment>
<evidence type="ECO:0000256" key="1">
    <source>
        <dbReference type="SAM" id="Phobius"/>
    </source>
</evidence>
<feature type="transmembrane region" description="Helical" evidence="1">
    <location>
        <begin position="146"/>
        <end position="164"/>
    </location>
</feature>